<feature type="transmembrane region" description="Helical" evidence="5">
    <location>
        <begin position="223"/>
        <end position="246"/>
    </location>
</feature>
<evidence type="ECO:0000313" key="7">
    <source>
        <dbReference type="EMBL" id="GAG75933.1"/>
    </source>
</evidence>
<proteinExistence type="predicted"/>
<evidence type="ECO:0000256" key="2">
    <source>
        <dbReference type="ARBA" id="ARBA00022692"/>
    </source>
</evidence>
<keyword evidence="2 5" id="KW-0812">Transmembrane</keyword>
<dbReference type="GO" id="GO:0022857">
    <property type="term" value="F:transmembrane transporter activity"/>
    <property type="evidence" value="ECO:0007669"/>
    <property type="project" value="InterPro"/>
</dbReference>
<feature type="transmembrane region" description="Helical" evidence="5">
    <location>
        <begin position="43"/>
        <end position="62"/>
    </location>
</feature>
<evidence type="ECO:0000256" key="3">
    <source>
        <dbReference type="ARBA" id="ARBA00022989"/>
    </source>
</evidence>
<dbReference type="PANTHER" id="PTHR23528:SF1">
    <property type="entry name" value="MAJOR FACILITATOR SUPERFAMILY (MFS) PROFILE DOMAIN-CONTAINING PROTEIN"/>
    <property type="match status" value="1"/>
</dbReference>
<protein>
    <recommendedName>
        <fullName evidence="6">Major facilitator superfamily (MFS) profile domain-containing protein</fullName>
    </recommendedName>
</protein>
<feature type="transmembrane region" description="Helical" evidence="5">
    <location>
        <begin position="258"/>
        <end position="291"/>
    </location>
</feature>
<dbReference type="AlphaFoldDB" id="X1AUI8"/>
<dbReference type="InterPro" id="IPR011701">
    <property type="entry name" value="MFS"/>
</dbReference>
<feature type="transmembrane region" description="Helical" evidence="5">
    <location>
        <begin position="139"/>
        <end position="160"/>
    </location>
</feature>
<feature type="transmembrane region" description="Helical" evidence="5">
    <location>
        <begin position="68"/>
        <end position="89"/>
    </location>
</feature>
<gene>
    <name evidence="7" type="ORF">S01H4_35026</name>
</gene>
<dbReference type="InterPro" id="IPR005829">
    <property type="entry name" value="Sugar_transporter_CS"/>
</dbReference>
<comment type="caution">
    <text evidence="7">The sequence shown here is derived from an EMBL/GenBank/DDBJ whole genome shotgun (WGS) entry which is preliminary data.</text>
</comment>
<dbReference type="GO" id="GO:0016020">
    <property type="term" value="C:membrane"/>
    <property type="evidence" value="ECO:0007669"/>
    <property type="project" value="UniProtKB-SubCell"/>
</dbReference>
<sequence>FLYNEIAPVPMYVSLLVAITAVASTVTAIFMGALSDVKGKRRIFMLIGYSLWAFTTAMFPLAGFFRPVVLAVTIAILFDSIMTFFGAMANDAALNAYVTDVTNTQNRGKITSLMEIMFLIATLIIYGFAGFIIEAVGYYVFFYIVGGLVALIGIPGALIAPEPEDLRPSTLGYWKTIKSTFSRTAITENKNLFLILIGAALWGIAFNVFFPFVLIYLEHFLHIPIFLASIVIFVALLFSIIAAYPVGKLVDKFGRKKIAIGAVILESVSLFLFAFSEFIVFISITAAIWVFAMVTW</sequence>
<evidence type="ECO:0000256" key="5">
    <source>
        <dbReference type="SAM" id="Phobius"/>
    </source>
</evidence>
<feature type="non-terminal residue" evidence="7">
    <location>
        <position position="1"/>
    </location>
</feature>
<dbReference type="InterPro" id="IPR020846">
    <property type="entry name" value="MFS_dom"/>
</dbReference>
<accession>X1AUI8</accession>
<dbReference type="Pfam" id="PF07690">
    <property type="entry name" value="MFS_1"/>
    <property type="match status" value="1"/>
</dbReference>
<feature type="transmembrane region" description="Helical" evidence="5">
    <location>
        <begin position="110"/>
        <end position="133"/>
    </location>
</feature>
<keyword evidence="3 5" id="KW-1133">Transmembrane helix</keyword>
<evidence type="ECO:0000256" key="4">
    <source>
        <dbReference type="ARBA" id="ARBA00023136"/>
    </source>
</evidence>
<comment type="subcellular location">
    <subcellularLocation>
        <location evidence="1">Membrane</location>
        <topology evidence="1">Multi-pass membrane protein</topology>
    </subcellularLocation>
</comment>
<feature type="transmembrane region" description="Helical" evidence="5">
    <location>
        <begin position="12"/>
        <end position="31"/>
    </location>
</feature>
<name>X1AUI8_9ZZZZ</name>
<dbReference type="PROSITE" id="PS00216">
    <property type="entry name" value="SUGAR_TRANSPORT_1"/>
    <property type="match status" value="1"/>
</dbReference>
<feature type="transmembrane region" description="Helical" evidence="5">
    <location>
        <begin position="192"/>
        <end position="217"/>
    </location>
</feature>
<reference evidence="7" key="1">
    <citation type="journal article" date="2014" name="Front. Microbiol.">
        <title>High frequency of phylogenetically diverse reductive dehalogenase-homologous genes in deep subseafloor sedimentary metagenomes.</title>
        <authorList>
            <person name="Kawai M."/>
            <person name="Futagami T."/>
            <person name="Toyoda A."/>
            <person name="Takaki Y."/>
            <person name="Nishi S."/>
            <person name="Hori S."/>
            <person name="Arai W."/>
            <person name="Tsubouchi T."/>
            <person name="Morono Y."/>
            <person name="Uchiyama I."/>
            <person name="Ito T."/>
            <person name="Fujiyama A."/>
            <person name="Inagaki F."/>
            <person name="Takami H."/>
        </authorList>
    </citation>
    <scope>NUCLEOTIDE SEQUENCE</scope>
    <source>
        <strain evidence="7">Expedition CK06-06</strain>
    </source>
</reference>
<evidence type="ECO:0000256" key="1">
    <source>
        <dbReference type="ARBA" id="ARBA00004141"/>
    </source>
</evidence>
<organism evidence="7">
    <name type="scientific">marine sediment metagenome</name>
    <dbReference type="NCBI Taxonomy" id="412755"/>
    <lineage>
        <taxon>unclassified sequences</taxon>
        <taxon>metagenomes</taxon>
        <taxon>ecological metagenomes</taxon>
    </lineage>
</organism>
<evidence type="ECO:0000259" key="6">
    <source>
        <dbReference type="PROSITE" id="PS50850"/>
    </source>
</evidence>
<dbReference type="PANTHER" id="PTHR23528">
    <property type="match status" value="1"/>
</dbReference>
<feature type="non-terminal residue" evidence="7">
    <location>
        <position position="296"/>
    </location>
</feature>
<dbReference type="SUPFAM" id="SSF103473">
    <property type="entry name" value="MFS general substrate transporter"/>
    <property type="match status" value="1"/>
</dbReference>
<dbReference type="InterPro" id="IPR036259">
    <property type="entry name" value="MFS_trans_sf"/>
</dbReference>
<feature type="domain" description="Major facilitator superfamily (MFS) profile" evidence="6">
    <location>
        <begin position="1"/>
        <end position="296"/>
    </location>
</feature>
<keyword evidence="4 5" id="KW-0472">Membrane</keyword>
<dbReference type="EMBL" id="BART01018576">
    <property type="protein sequence ID" value="GAG75933.1"/>
    <property type="molecule type" value="Genomic_DNA"/>
</dbReference>
<dbReference type="Gene3D" id="1.20.1250.20">
    <property type="entry name" value="MFS general substrate transporter like domains"/>
    <property type="match status" value="2"/>
</dbReference>
<dbReference type="PROSITE" id="PS50850">
    <property type="entry name" value="MFS"/>
    <property type="match status" value="1"/>
</dbReference>